<reference evidence="3 5" key="2">
    <citation type="submission" date="2017-03" db="EMBL/GenBank/DDBJ databases">
        <title>Complete sequence of Clostridium formicaceticum DSM 92.</title>
        <authorList>
            <person name="Poehlein A."/>
            <person name="Karl M."/>
            <person name="Bengelsdorf F.R."/>
            <person name="Duerre P."/>
            <person name="Daniel R."/>
        </authorList>
    </citation>
    <scope>NUCLEOTIDE SEQUENCE [LARGE SCALE GENOMIC DNA]</scope>
    <source>
        <strain evidence="3 5">DSM 92</strain>
    </source>
</reference>
<proteinExistence type="predicted"/>
<reference evidence="2 4" key="1">
    <citation type="submission" date="2016-10" db="EMBL/GenBank/DDBJ databases">
        <title>Complete Genome Sequence of Acetogen Clostridium formicoaceticum ATCC 27076.</title>
        <authorList>
            <person name="Bao T."/>
            <person name="Cheng C."/>
            <person name="Zhao J."/>
            <person name="Yang S.-T."/>
            <person name="Wang J."/>
            <person name="Wang M."/>
        </authorList>
    </citation>
    <scope>NUCLEOTIDE SEQUENCE [LARGE SCALE GENOMIC DNA]</scope>
    <source>
        <strain evidence="2 4">ATCC 27076</strain>
    </source>
</reference>
<dbReference type="RefSeq" id="WP_070964235.1">
    <property type="nucleotide sequence ID" value="NZ_CP017603.1"/>
</dbReference>
<dbReference type="Proteomes" id="UP000177894">
    <property type="component" value="Chromosome"/>
</dbReference>
<evidence type="ECO:0000313" key="4">
    <source>
        <dbReference type="Proteomes" id="UP000177894"/>
    </source>
</evidence>
<sequence>MQNSKDIDNISNQLRELKKNIDRSQEYLSALEMLMVDDNNGRLKDADLAHEFKTLTNSIASVSKNIEVLEKKLYN</sequence>
<organism evidence="3 5">
    <name type="scientific">Clostridium formicaceticum</name>
    <dbReference type="NCBI Taxonomy" id="1497"/>
    <lineage>
        <taxon>Bacteria</taxon>
        <taxon>Bacillati</taxon>
        <taxon>Bacillota</taxon>
        <taxon>Clostridia</taxon>
        <taxon>Eubacteriales</taxon>
        <taxon>Clostridiaceae</taxon>
        <taxon>Clostridium</taxon>
    </lineage>
</organism>
<keyword evidence="1" id="KW-0175">Coiled coil</keyword>
<name>A0AAC9WHY9_9CLOT</name>
<protein>
    <submittedName>
        <fullName evidence="3">Uncharacterized protein</fullName>
    </submittedName>
</protein>
<evidence type="ECO:0000256" key="1">
    <source>
        <dbReference type="SAM" id="Coils"/>
    </source>
</evidence>
<feature type="coiled-coil region" evidence="1">
    <location>
        <begin position="7"/>
        <end position="72"/>
    </location>
</feature>
<evidence type="ECO:0000313" key="3">
    <source>
        <dbReference type="EMBL" id="ARE89491.1"/>
    </source>
</evidence>
<gene>
    <name evidence="2" type="ORF">BJL90_03630</name>
    <name evidence="3" type="ORF">CLFO_39690</name>
</gene>
<evidence type="ECO:0000313" key="5">
    <source>
        <dbReference type="Proteomes" id="UP000192478"/>
    </source>
</evidence>
<dbReference type="EMBL" id="CP017603">
    <property type="protein sequence ID" value="AOY75067.1"/>
    <property type="molecule type" value="Genomic_DNA"/>
</dbReference>
<dbReference type="AlphaFoldDB" id="A0AAC9WHY9"/>
<accession>A0AAC9WHY9</accession>
<dbReference type="KEGG" id="cfm:BJL90_03630"/>
<keyword evidence="4" id="KW-1185">Reference proteome</keyword>
<dbReference type="Proteomes" id="UP000192478">
    <property type="component" value="Chromosome"/>
</dbReference>
<dbReference type="EMBL" id="CP020559">
    <property type="protein sequence ID" value="ARE89491.1"/>
    <property type="molecule type" value="Genomic_DNA"/>
</dbReference>
<evidence type="ECO:0000313" key="2">
    <source>
        <dbReference type="EMBL" id="AOY75067.1"/>
    </source>
</evidence>